<evidence type="ECO:0000256" key="6">
    <source>
        <dbReference type="ARBA" id="ARBA00022982"/>
    </source>
</evidence>
<dbReference type="InterPro" id="IPR050294">
    <property type="entry name" value="RnfB_subfamily"/>
</dbReference>
<comment type="cofactor">
    <cofactor evidence="1">
        <name>[3Fe-4S] cluster</name>
        <dbReference type="ChEBI" id="CHEBI:21137"/>
    </cofactor>
</comment>
<reference evidence="11 12" key="1">
    <citation type="submission" date="2019-08" db="EMBL/GenBank/DDBJ databases">
        <title>Deep-cultivation of Planctomycetes and their phenomic and genomic characterization uncovers novel biology.</title>
        <authorList>
            <person name="Wiegand S."/>
            <person name="Jogler M."/>
            <person name="Boedeker C."/>
            <person name="Pinto D."/>
            <person name="Vollmers J."/>
            <person name="Rivas-Marin E."/>
            <person name="Kohn T."/>
            <person name="Peeters S.H."/>
            <person name="Heuer A."/>
            <person name="Rast P."/>
            <person name="Oberbeckmann S."/>
            <person name="Bunk B."/>
            <person name="Jeske O."/>
            <person name="Meyerdierks A."/>
            <person name="Storesund J.E."/>
            <person name="Kallscheuer N."/>
            <person name="Luecker S."/>
            <person name="Lage O.M."/>
            <person name="Pohl T."/>
            <person name="Merkel B.J."/>
            <person name="Hornburger P."/>
            <person name="Mueller R.-W."/>
            <person name="Bruemmer F."/>
            <person name="Labrenz M."/>
            <person name="Spormann A.M."/>
            <person name="Op den Camp H."/>
            <person name="Overmann J."/>
            <person name="Amann R."/>
            <person name="Jetten M.S.M."/>
            <person name="Mascher T."/>
            <person name="Medema M.H."/>
            <person name="Devos D.P."/>
            <person name="Kaster A.-K."/>
            <person name="Ovreas L."/>
            <person name="Rohde M."/>
            <person name="Galperin M.Y."/>
            <person name="Jogler C."/>
        </authorList>
    </citation>
    <scope>NUCLEOTIDE SEQUENCE [LARGE SCALE GENOMIC DNA]</scope>
    <source>
        <strain evidence="11 12">UC8</strain>
    </source>
</reference>
<evidence type="ECO:0000256" key="1">
    <source>
        <dbReference type="ARBA" id="ARBA00001927"/>
    </source>
</evidence>
<dbReference type="AlphaFoldDB" id="A0A5B9QJW0"/>
<keyword evidence="7 9" id="KW-0408">Iron</keyword>
<evidence type="ECO:0000256" key="4">
    <source>
        <dbReference type="ARBA" id="ARBA00022485"/>
    </source>
</evidence>
<dbReference type="PROSITE" id="PS00198">
    <property type="entry name" value="4FE4S_FER_1"/>
    <property type="match status" value="1"/>
</dbReference>
<dbReference type="GO" id="GO:0046872">
    <property type="term" value="F:metal ion binding"/>
    <property type="evidence" value="ECO:0007669"/>
    <property type="project" value="UniProtKB-UniRule"/>
</dbReference>
<sequence>MAMVVTQPCIGCKDKACLGVCPAECFHTDEDEPMVYIDPDECIDCGACVSECPTEAIFYEDDVPEPWHRFIELNARKANECPPAE</sequence>
<evidence type="ECO:0000313" key="12">
    <source>
        <dbReference type="Proteomes" id="UP000325286"/>
    </source>
</evidence>
<evidence type="ECO:0000256" key="3">
    <source>
        <dbReference type="ARBA" id="ARBA00022448"/>
    </source>
</evidence>
<dbReference type="KEGG" id="rul:UC8_13130"/>
<dbReference type="EMBL" id="CP042914">
    <property type="protein sequence ID" value="QEG39348.1"/>
    <property type="molecule type" value="Genomic_DNA"/>
</dbReference>
<dbReference type="SUPFAM" id="SSF54862">
    <property type="entry name" value="4Fe-4S ferredoxins"/>
    <property type="match status" value="1"/>
</dbReference>
<protein>
    <recommendedName>
        <fullName evidence="9">Ferredoxin</fullName>
    </recommendedName>
</protein>
<name>A0A5B9QJW0_9BACT</name>
<dbReference type="Proteomes" id="UP000325286">
    <property type="component" value="Chromosome"/>
</dbReference>
<dbReference type="Pfam" id="PF00037">
    <property type="entry name" value="Fer4"/>
    <property type="match status" value="1"/>
</dbReference>
<dbReference type="PRINTS" id="PR00354">
    <property type="entry name" value="7FE8SFRDOXIN"/>
</dbReference>
<keyword evidence="3 9" id="KW-0813">Transport</keyword>
<keyword evidence="12" id="KW-1185">Reference proteome</keyword>
<evidence type="ECO:0000256" key="7">
    <source>
        <dbReference type="ARBA" id="ARBA00023004"/>
    </source>
</evidence>
<dbReference type="InterPro" id="IPR000813">
    <property type="entry name" value="7Fe_ferredoxin"/>
</dbReference>
<keyword evidence="6 9" id="KW-0249">Electron transport</keyword>
<evidence type="ECO:0000256" key="5">
    <source>
        <dbReference type="ARBA" id="ARBA00022723"/>
    </source>
</evidence>
<dbReference type="PANTHER" id="PTHR42859">
    <property type="entry name" value="OXIDOREDUCTASE"/>
    <property type="match status" value="1"/>
</dbReference>
<comment type="cofactor">
    <cofactor evidence="2 9">
        <name>[4Fe-4S] cluster</name>
        <dbReference type="ChEBI" id="CHEBI:49883"/>
    </cofactor>
</comment>
<comment type="function">
    <text evidence="9">Ferredoxins are iron-sulfur proteins that transfer electrons in a wide variety of metabolic reactions.</text>
</comment>
<proteinExistence type="predicted"/>
<evidence type="ECO:0000259" key="10">
    <source>
        <dbReference type="PROSITE" id="PS51379"/>
    </source>
</evidence>
<dbReference type="InterPro" id="IPR017896">
    <property type="entry name" value="4Fe4S_Fe-S-bd"/>
</dbReference>
<evidence type="ECO:0000256" key="8">
    <source>
        <dbReference type="ARBA" id="ARBA00023014"/>
    </source>
</evidence>
<evidence type="ECO:0000256" key="2">
    <source>
        <dbReference type="ARBA" id="ARBA00001966"/>
    </source>
</evidence>
<dbReference type="PROSITE" id="PS51379">
    <property type="entry name" value="4FE4S_FER_2"/>
    <property type="match status" value="2"/>
</dbReference>
<dbReference type="InterPro" id="IPR017900">
    <property type="entry name" value="4Fe4S_Fe_S_CS"/>
</dbReference>
<evidence type="ECO:0000256" key="9">
    <source>
        <dbReference type="RuleBase" id="RU365098"/>
    </source>
</evidence>
<keyword evidence="5 9" id="KW-0479">Metal-binding</keyword>
<accession>A0A5B9QJW0</accession>
<dbReference type="OrthoDB" id="9798098at2"/>
<dbReference type="GO" id="GO:0051539">
    <property type="term" value="F:4 iron, 4 sulfur cluster binding"/>
    <property type="evidence" value="ECO:0007669"/>
    <property type="project" value="UniProtKB-UniRule"/>
</dbReference>
<feature type="domain" description="4Fe-4S ferredoxin-type" evidence="10">
    <location>
        <begin position="1"/>
        <end position="31"/>
    </location>
</feature>
<dbReference type="GO" id="GO:0009055">
    <property type="term" value="F:electron transfer activity"/>
    <property type="evidence" value="ECO:0007669"/>
    <property type="project" value="UniProtKB-UniRule"/>
</dbReference>
<dbReference type="Gene3D" id="3.30.70.20">
    <property type="match status" value="1"/>
</dbReference>
<feature type="domain" description="4Fe-4S ferredoxin-type" evidence="10">
    <location>
        <begin position="33"/>
        <end position="62"/>
    </location>
</feature>
<evidence type="ECO:0000313" key="11">
    <source>
        <dbReference type="EMBL" id="QEG39348.1"/>
    </source>
</evidence>
<organism evidence="11 12">
    <name type="scientific">Roseimaritima ulvae</name>
    <dbReference type="NCBI Taxonomy" id="980254"/>
    <lineage>
        <taxon>Bacteria</taxon>
        <taxon>Pseudomonadati</taxon>
        <taxon>Planctomycetota</taxon>
        <taxon>Planctomycetia</taxon>
        <taxon>Pirellulales</taxon>
        <taxon>Pirellulaceae</taxon>
        <taxon>Roseimaritima</taxon>
    </lineage>
</organism>
<dbReference type="RefSeq" id="WP_068138765.1">
    <property type="nucleotide sequence ID" value="NZ_CP042914.1"/>
</dbReference>
<keyword evidence="4 9" id="KW-0004">4Fe-4S</keyword>
<gene>
    <name evidence="11" type="primary">fdxA_2</name>
    <name evidence="11" type="ORF">UC8_13130</name>
</gene>
<keyword evidence="8 9" id="KW-0411">Iron-sulfur</keyword>
<dbReference type="PANTHER" id="PTHR42859:SF2">
    <property type="entry name" value="FERREDOXIN"/>
    <property type="match status" value="1"/>
</dbReference>